<comment type="caution">
    <text evidence="1">The sequence shown here is derived from an EMBL/GenBank/DDBJ whole genome shotgun (WGS) entry which is preliminary data.</text>
</comment>
<proteinExistence type="predicted"/>
<dbReference type="OrthoDB" id="447743at2759"/>
<dbReference type="AlphaFoldDB" id="A0A6S7KD91"/>
<evidence type="ECO:0000313" key="2">
    <source>
        <dbReference type="Proteomes" id="UP001152795"/>
    </source>
</evidence>
<reference evidence="1" key="1">
    <citation type="submission" date="2020-04" db="EMBL/GenBank/DDBJ databases">
        <authorList>
            <person name="Alioto T."/>
            <person name="Alioto T."/>
            <person name="Gomez Garrido J."/>
        </authorList>
    </citation>
    <scope>NUCLEOTIDE SEQUENCE</scope>
    <source>
        <strain evidence="1">A484AB</strain>
    </source>
</reference>
<dbReference type="EMBL" id="CACRXK020014054">
    <property type="protein sequence ID" value="CAB4026183.1"/>
    <property type="molecule type" value="Genomic_DNA"/>
</dbReference>
<organism evidence="1 2">
    <name type="scientific">Paramuricea clavata</name>
    <name type="common">Red gorgonian</name>
    <name type="synonym">Violescent sea-whip</name>
    <dbReference type="NCBI Taxonomy" id="317549"/>
    <lineage>
        <taxon>Eukaryota</taxon>
        <taxon>Metazoa</taxon>
        <taxon>Cnidaria</taxon>
        <taxon>Anthozoa</taxon>
        <taxon>Octocorallia</taxon>
        <taxon>Malacalcyonacea</taxon>
        <taxon>Plexauridae</taxon>
        <taxon>Paramuricea</taxon>
    </lineage>
</organism>
<evidence type="ECO:0000313" key="1">
    <source>
        <dbReference type="EMBL" id="CAB4026183.1"/>
    </source>
</evidence>
<feature type="non-terminal residue" evidence="1">
    <location>
        <position position="489"/>
    </location>
</feature>
<name>A0A6S7KD91_PARCT</name>
<dbReference type="Proteomes" id="UP001152795">
    <property type="component" value="Unassembled WGS sequence"/>
</dbReference>
<sequence length="489" mass="55731">MIRASLLALFSTLIICGFCGKEFESLGRHSWRCKSKVGNERESTLNVNPAMEMPTQMCLPVKSCKAVKCCCGKVCKGARGLKMHQRSCRVIDDLEDELEQQMTEALNDDNHEDNTDPVNPEISPLNTQENFPDLKRGIKLPKSPLQCGNFGHVDNNSSVEFERKYQTFSTKDLKKALKKLKLENGSILEIKFVAKKLRILLNKSNNTELNNSDSHASADIDHDNLIGKKFWGYVKKIFKKNTSSLPSFNLAQCTSYFTKTFSAINPNKTFNIPSWIPKFASPQTPFKLDPPTYQEITNVIRKMKLSGSPCPLDQISIICFKRCPYLRFYLTEIIHAAWSRGVVPSEWKKACTILIHKKGETNDPANFRPITLESIPLKVFTSCLRNKTFEFLSDNNYIEQNIQKGFTPKLSGTLEHTAQMAHIINTARTKQRSIVITLLDLKNAFGEVHHNLIYEVLDYHHVPNHIKNLICSLYTDFQTSIITEHPLHY</sequence>
<accession>A0A6S7KD91</accession>
<gene>
    <name evidence="1" type="ORF">PACLA_8A010157</name>
</gene>
<keyword evidence="2" id="KW-1185">Reference proteome</keyword>
<protein>
    <submittedName>
        <fullName evidence="1">Uncharacterized protein</fullName>
    </submittedName>
</protein>
<dbReference type="PANTHER" id="PTHR19446">
    <property type="entry name" value="REVERSE TRANSCRIPTASES"/>
    <property type="match status" value="1"/>
</dbReference>